<dbReference type="PANTHER" id="PTHR40106">
    <property type="entry name" value="INNER MEMBRANE PROTEIN RCLC"/>
    <property type="match status" value="1"/>
</dbReference>
<name>A0A6J4Q878_9ACTN</name>
<dbReference type="EMBL" id="CADCUW010000433">
    <property type="protein sequence ID" value="CAA9436711.1"/>
    <property type="molecule type" value="Genomic_DNA"/>
</dbReference>
<gene>
    <name evidence="1" type="ORF">AVDCRST_MAG01-01-3306</name>
</gene>
<protein>
    <recommendedName>
        <fullName evidence="2">DUF417 family protein</fullName>
    </recommendedName>
</protein>
<sequence>MADPLRKRVGKEHGMRTPMANAALEAAGRGVARSALAGSLLWVGALKFAEYEAENIRPMVSTSPLFSRIDERLGARKTARLIGLTEIAMGALIAARPLSPRASAIGSLGATAMFLSTLSFLLTMPGVWQEGHGFPALSMEGQFLAKDGVLLGAAMLTAAESLRAARAA</sequence>
<dbReference type="Pfam" id="PF04224">
    <property type="entry name" value="DUF417"/>
    <property type="match status" value="2"/>
</dbReference>
<reference evidence="1" key="1">
    <citation type="submission" date="2020-02" db="EMBL/GenBank/DDBJ databases">
        <authorList>
            <person name="Meier V. D."/>
        </authorList>
    </citation>
    <scope>NUCLEOTIDE SEQUENCE</scope>
    <source>
        <strain evidence="1">AVDCRST_MAG01</strain>
    </source>
</reference>
<dbReference type="GO" id="GO:1901530">
    <property type="term" value="P:response to hypochlorite"/>
    <property type="evidence" value="ECO:0007669"/>
    <property type="project" value="TreeGrafter"/>
</dbReference>
<proteinExistence type="predicted"/>
<dbReference type="PANTHER" id="PTHR40106:SF1">
    <property type="entry name" value="INNER MEMBRANE PROTEIN RCLC"/>
    <property type="match status" value="1"/>
</dbReference>
<accession>A0A6J4Q878</accession>
<dbReference type="AlphaFoldDB" id="A0A6J4Q878"/>
<evidence type="ECO:0008006" key="2">
    <source>
        <dbReference type="Google" id="ProtNLM"/>
    </source>
</evidence>
<evidence type="ECO:0000313" key="1">
    <source>
        <dbReference type="EMBL" id="CAA9436711.1"/>
    </source>
</evidence>
<organism evidence="1">
    <name type="scientific">uncultured Rubrobacteraceae bacterium</name>
    <dbReference type="NCBI Taxonomy" id="349277"/>
    <lineage>
        <taxon>Bacteria</taxon>
        <taxon>Bacillati</taxon>
        <taxon>Actinomycetota</taxon>
        <taxon>Rubrobacteria</taxon>
        <taxon>Rubrobacterales</taxon>
        <taxon>Rubrobacteraceae</taxon>
        <taxon>environmental samples</taxon>
    </lineage>
</organism>
<dbReference type="InterPro" id="IPR007339">
    <property type="entry name" value="RclC-like"/>
</dbReference>
<dbReference type="GO" id="GO:0005886">
    <property type="term" value="C:plasma membrane"/>
    <property type="evidence" value="ECO:0007669"/>
    <property type="project" value="TreeGrafter"/>
</dbReference>